<dbReference type="EMBL" id="GBXM01035987">
    <property type="protein sequence ID" value="JAH72590.1"/>
    <property type="molecule type" value="Transcribed_RNA"/>
</dbReference>
<reference evidence="1" key="2">
    <citation type="journal article" date="2015" name="Fish Shellfish Immunol.">
        <title>Early steps in the European eel (Anguilla anguilla)-Vibrio vulnificus interaction in the gills: Role of the RtxA13 toxin.</title>
        <authorList>
            <person name="Callol A."/>
            <person name="Pajuelo D."/>
            <person name="Ebbesson L."/>
            <person name="Teles M."/>
            <person name="MacKenzie S."/>
            <person name="Amaro C."/>
        </authorList>
    </citation>
    <scope>NUCLEOTIDE SEQUENCE</scope>
</reference>
<accession>A0A0E9V558</accession>
<name>A0A0E9V558_ANGAN</name>
<protein>
    <submittedName>
        <fullName evidence="1">Uncharacterized protein</fullName>
    </submittedName>
</protein>
<reference evidence="1" key="1">
    <citation type="submission" date="2014-11" db="EMBL/GenBank/DDBJ databases">
        <authorList>
            <person name="Amaro Gonzalez C."/>
        </authorList>
    </citation>
    <scope>NUCLEOTIDE SEQUENCE</scope>
</reference>
<dbReference type="Gene3D" id="3.30.420.10">
    <property type="entry name" value="Ribonuclease H-like superfamily/Ribonuclease H"/>
    <property type="match status" value="1"/>
</dbReference>
<proteinExistence type="predicted"/>
<sequence length="46" mass="5274">MLWGCFIGRGTGALQKIDGIMRKEDYVEILKQHLKTSARKLKLGRN</sequence>
<organism evidence="1">
    <name type="scientific">Anguilla anguilla</name>
    <name type="common">European freshwater eel</name>
    <name type="synonym">Muraena anguilla</name>
    <dbReference type="NCBI Taxonomy" id="7936"/>
    <lineage>
        <taxon>Eukaryota</taxon>
        <taxon>Metazoa</taxon>
        <taxon>Chordata</taxon>
        <taxon>Craniata</taxon>
        <taxon>Vertebrata</taxon>
        <taxon>Euteleostomi</taxon>
        <taxon>Actinopterygii</taxon>
        <taxon>Neopterygii</taxon>
        <taxon>Teleostei</taxon>
        <taxon>Anguilliformes</taxon>
        <taxon>Anguillidae</taxon>
        <taxon>Anguilla</taxon>
    </lineage>
</organism>
<dbReference type="InterPro" id="IPR036397">
    <property type="entry name" value="RNaseH_sf"/>
</dbReference>
<dbReference type="GO" id="GO:0003676">
    <property type="term" value="F:nucleic acid binding"/>
    <property type="evidence" value="ECO:0007669"/>
    <property type="project" value="InterPro"/>
</dbReference>
<dbReference type="AlphaFoldDB" id="A0A0E9V558"/>
<evidence type="ECO:0000313" key="1">
    <source>
        <dbReference type="EMBL" id="JAH72590.1"/>
    </source>
</evidence>